<evidence type="ECO:0000313" key="6">
    <source>
        <dbReference type="Proteomes" id="UP000515861"/>
    </source>
</evidence>
<evidence type="ECO:0000259" key="4">
    <source>
        <dbReference type="Pfam" id="PF01037"/>
    </source>
</evidence>
<name>A0A7G9L0X3_9SPHN</name>
<evidence type="ECO:0000256" key="3">
    <source>
        <dbReference type="ARBA" id="ARBA00023163"/>
    </source>
</evidence>
<dbReference type="Gene3D" id="3.30.70.920">
    <property type="match status" value="1"/>
</dbReference>
<dbReference type="RefSeq" id="WP_187479227.1">
    <property type="nucleotide sequence ID" value="NZ_CP060697.1"/>
</dbReference>
<feature type="domain" description="Transcription regulator AsnC/Lrp ligand binding" evidence="4">
    <location>
        <begin position="68"/>
        <end position="142"/>
    </location>
</feature>
<evidence type="ECO:0000256" key="1">
    <source>
        <dbReference type="ARBA" id="ARBA00023015"/>
    </source>
</evidence>
<dbReference type="InterPro" id="IPR019888">
    <property type="entry name" value="Tscrpt_reg_AsnC-like"/>
</dbReference>
<organism evidence="5 6">
    <name type="scientific">Sphingomonas sabuli</name>
    <dbReference type="NCBI Taxonomy" id="2764186"/>
    <lineage>
        <taxon>Bacteria</taxon>
        <taxon>Pseudomonadati</taxon>
        <taxon>Pseudomonadota</taxon>
        <taxon>Alphaproteobacteria</taxon>
        <taxon>Sphingomonadales</taxon>
        <taxon>Sphingomonadaceae</taxon>
        <taxon>Sphingomonas</taxon>
    </lineage>
</organism>
<dbReference type="InterPro" id="IPR019887">
    <property type="entry name" value="Tscrpt_reg_AsnC/Lrp_C"/>
</dbReference>
<dbReference type="GO" id="GO:0043200">
    <property type="term" value="P:response to amino acid"/>
    <property type="evidence" value="ECO:0007669"/>
    <property type="project" value="TreeGrafter"/>
</dbReference>
<dbReference type="SUPFAM" id="SSF46785">
    <property type="entry name" value="Winged helix' DNA-binding domain"/>
    <property type="match status" value="1"/>
</dbReference>
<dbReference type="AlphaFoldDB" id="A0A7G9L0X3"/>
<dbReference type="InterPro" id="IPR000485">
    <property type="entry name" value="AsnC-type_HTH_dom"/>
</dbReference>
<dbReference type="SMART" id="SM00344">
    <property type="entry name" value="HTH_ASNC"/>
    <property type="match status" value="1"/>
</dbReference>
<keyword evidence="1" id="KW-0805">Transcription regulation</keyword>
<dbReference type="Pfam" id="PF13412">
    <property type="entry name" value="HTH_24"/>
    <property type="match status" value="1"/>
</dbReference>
<dbReference type="GO" id="GO:0043565">
    <property type="term" value="F:sequence-specific DNA binding"/>
    <property type="evidence" value="ECO:0007669"/>
    <property type="project" value="InterPro"/>
</dbReference>
<protein>
    <submittedName>
        <fullName evidence="5">Lrp/AsnC family transcriptional regulator</fullName>
    </submittedName>
</protein>
<dbReference type="SUPFAM" id="SSF54909">
    <property type="entry name" value="Dimeric alpha+beta barrel"/>
    <property type="match status" value="1"/>
</dbReference>
<evidence type="ECO:0000313" key="5">
    <source>
        <dbReference type="EMBL" id="QNM82272.1"/>
    </source>
</evidence>
<proteinExistence type="predicted"/>
<keyword evidence="3" id="KW-0804">Transcription</keyword>
<dbReference type="InterPro" id="IPR036390">
    <property type="entry name" value="WH_DNA-bd_sf"/>
</dbReference>
<dbReference type="PRINTS" id="PR00033">
    <property type="entry name" value="HTHASNC"/>
</dbReference>
<dbReference type="Proteomes" id="UP000515861">
    <property type="component" value="Chromosome"/>
</dbReference>
<dbReference type="Gene3D" id="1.10.10.10">
    <property type="entry name" value="Winged helix-like DNA-binding domain superfamily/Winged helix DNA-binding domain"/>
    <property type="match status" value="1"/>
</dbReference>
<keyword evidence="6" id="KW-1185">Reference proteome</keyword>
<dbReference type="InterPro" id="IPR011008">
    <property type="entry name" value="Dimeric_a/b-barrel"/>
</dbReference>
<evidence type="ECO:0000256" key="2">
    <source>
        <dbReference type="ARBA" id="ARBA00023125"/>
    </source>
</evidence>
<dbReference type="KEGG" id="ssau:H8M03_09620"/>
<dbReference type="InterPro" id="IPR036388">
    <property type="entry name" value="WH-like_DNA-bd_sf"/>
</dbReference>
<reference evidence="5 6" key="1">
    <citation type="submission" date="2020-08" db="EMBL/GenBank/DDBJ databases">
        <title>Sphingomonas sp. sand1-3 16S ribosomal RNA gene Genome sequencing and assembly.</title>
        <authorList>
            <person name="Kang M."/>
        </authorList>
    </citation>
    <scope>NUCLEOTIDE SEQUENCE [LARGE SCALE GENOMIC DNA]</scope>
    <source>
        <strain evidence="6">sand1-3</strain>
    </source>
</reference>
<sequence>MLDRFDLKLLNLVQRDDGRTADSLASDVALSSSAIARRLRRLRRDGWIARTIALLSPRLTARRLRAIVLVQLSEHADHRGIDALVQRLAATPQVQFAVAVAGPHDIVLLIDCGDMEEFTSIADRVLVADPTVRRYETSFVKRELKFAPFVDLAERP</sequence>
<dbReference type="EMBL" id="CP060697">
    <property type="protein sequence ID" value="QNM82272.1"/>
    <property type="molecule type" value="Genomic_DNA"/>
</dbReference>
<dbReference type="Pfam" id="PF01037">
    <property type="entry name" value="AsnC_trans_reg"/>
    <property type="match status" value="1"/>
</dbReference>
<accession>A0A7G9L0X3</accession>
<keyword evidence="2" id="KW-0238">DNA-binding</keyword>
<gene>
    <name evidence="5" type="ORF">H8M03_09620</name>
</gene>
<dbReference type="PANTHER" id="PTHR30154:SF34">
    <property type="entry name" value="TRANSCRIPTIONAL REGULATOR AZLB"/>
    <property type="match status" value="1"/>
</dbReference>
<dbReference type="PANTHER" id="PTHR30154">
    <property type="entry name" value="LEUCINE-RESPONSIVE REGULATORY PROTEIN"/>
    <property type="match status" value="1"/>
</dbReference>
<dbReference type="GO" id="GO:0005829">
    <property type="term" value="C:cytosol"/>
    <property type="evidence" value="ECO:0007669"/>
    <property type="project" value="TreeGrafter"/>
</dbReference>